<keyword evidence="1" id="KW-0004">4Fe-4S</keyword>
<dbReference type="SUPFAM" id="SSF51905">
    <property type="entry name" value="FAD/NAD(P)-binding domain"/>
    <property type="match status" value="1"/>
</dbReference>
<evidence type="ECO:0000313" key="8">
    <source>
        <dbReference type="Proteomes" id="UP000250369"/>
    </source>
</evidence>
<accession>A0A329MGK4</accession>
<dbReference type="AlphaFoldDB" id="A0A329MGK4"/>
<dbReference type="InterPro" id="IPR039650">
    <property type="entry name" value="HdrA-like"/>
</dbReference>
<evidence type="ECO:0000256" key="3">
    <source>
        <dbReference type="ARBA" id="ARBA00023002"/>
    </source>
</evidence>
<sequence>MSKFLLTFTTSALALLVVFASFRYDKHQYDLVIYGGGPQAVSTALAAKRTNKQMKILMVVPERALGSILTLGRQNLFDVNYYKPKSLPQGVKPSYEGSQAGTFYYFMQDVTAVFPPELFESYLARKLSAHKNVEISYETDITKVNLKADSDGTNAKSKKAVTALSSDMRPAPSAASAKPSATETDEAETFEIESIVTQSLVKNEKSYYRFGGGAGERKVRAPLFVDASETGRLVGTSGAFVGTVGREDQNPDGAQMAATLMFKLKGLDAAKAVIDPKLQGKALTYKGSFQLWAGHEMRSNPVIAAYDAASPLFRIKPYNAGEDGYSGKGEAGSKDMEFWMNMLLIYNVDARKTIRDMEAGGVVYPESGGMAPEAARELALQEISKPEFIQMLRHLNGLENAELVMKDGEPVVGETLYIRESIHTANVADPATRTYRFALDKDGVTGNDERYFDRRIGLGYYHFDSNSYKKGEQLSNPLGKEPWYVPYDVLRSPKLTNVLIPGYAANMDSFAWTAMRVYPNLIMLGDAAGTAAALSLSRKFSVDEPSEAQIELLQQSLRAQQVILDK</sequence>
<dbReference type="Proteomes" id="UP000250369">
    <property type="component" value="Unassembled WGS sequence"/>
</dbReference>
<evidence type="ECO:0000256" key="6">
    <source>
        <dbReference type="SAM" id="MobiDB-lite"/>
    </source>
</evidence>
<dbReference type="OrthoDB" id="1784462at2"/>
<dbReference type="PANTHER" id="PTHR43498:SF1">
    <property type="entry name" value="COB--COM HETERODISULFIDE REDUCTASE IRON-SULFUR SUBUNIT A"/>
    <property type="match status" value="1"/>
</dbReference>
<comment type="caution">
    <text evidence="7">The sequence shown here is derived from an EMBL/GenBank/DDBJ whole genome shotgun (WGS) entry which is preliminary data.</text>
</comment>
<dbReference type="RefSeq" id="WP_113034508.1">
    <property type="nucleotide sequence ID" value="NZ_QMFB01000021.1"/>
</dbReference>
<gene>
    <name evidence="7" type="ORF">DQG23_28865</name>
</gene>
<dbReference type="EMBL" id="QMFB01000021">
    <property type="protein sequence ID" value="RAV16427.1"/>
    <property type="molecule type" value="Genomic_DNA"/>
</dbReference>
<dbReference type="GO" id="GO:0046872">
    <property type="term" value="F:metal ion binding"/>
    <property type="evidence" value="ECO:0007669"/>
    <property type="project" value="UniProtKB-KW"/>
</dbReference>
<feature type="compositionally biased region" description="Low complexity" evidence="6">
    <location>
        <begin position="170"/>
        <end position="181"/>
    </location>
</feature>
<evidence type="ECO:0000256" key="5">
    <source>
        <dbReference type="ARBA" id="ARBA00023014"/>
    </source>
</evidence>
<evidence type="ECO:0000256" key="2">
    <source>
        <dbReference type="ARBA" id="ARBA00022723"/>
    </source>
</evidence>
<dbReference type="Pfam" id="PF12831">
    <property type="entry name" value="FAD_oxidored"/>
    <property type="match status" value="1"/>
</dbReference>
<name>A0A329MGK4_9BACL</name>
<dbReference type="PANTHER" id="PTHR43498">
    <property type="entry name" value="FERREDOXIN:COB-COM HETERODISULFIDE REDUCTASE SUBUNIT A"/>
    <property type="match status" value="1"/>
</dbReference>
<evidence type="ECO:0000313" key="7">
    <source>
        <dbReference type="EMBL" id="RAV16427.1"/>
    </source>
</evidence>
<keyword evidence="3" id="KW-0560">Oxidoreductase</keyword>
<feature type="region of interest" description="Disordered" evidence="6">
    <location>
        <begin position="158"/>
        <end position="186"/>
    </location>
</feature>
<dbReference type="GO" id="GO:0051539">
    <property type="term" value="F:4 iron, 4 sulfur cluster binding"/>
    <property type="evidence" value="ECO:0007669"/>
    <property type="project" value="UniProtKB-KW"/>
</dbReference>
<proteinExistence type="predicted"/>
<keyword evidence="8" id="KW-1185">Reference proteome</keyword>
<evidence type="ECO:0008006" key="9">
    <source>
        <dbReference type="Google" id="ProtNLM"/>
    </source>
</evidence>
<protein>
    <recommendedName>
        <fullName evidence="9">FAD-dependent oxidoreductase</fullName>
    </recommendedName>
</protein>
<evidence type="ECO:0000256" key="1">
    <source>
        <dbReference type="ARBA" id="ARBA00022485"/>
    </source>
</evidence>
<keyword evidence="4" id="KW-0408">Iron</keyword>
<keyword evidence="2" id="KW-0479">Metal-binding</keyword>
<dbReference type="InterPro" id="IPR036188">
    <property type="entry name" value="FAD/NAD-bd_sf"/>
</dbReference>
<dbReference type="GO" id="GO:0016491">
    <property type="term" value="F:oxidoreductase activity"/>
    <property type="evidence" value="ECO:0007669"/>
    <property type="project" value="UniProtKB-KW"/>
</dbReference>
<organism evidence="7 8">
    <name type="scientific">Paenibacillus contaminans</name>
    <dbReference type="NCBI Taxonomy" id="450362"/>
    <lineage>
        <taxon>Bacteria</taxon>
        <taxon>Bacillati</taxon>
        <taxon>Bacillota</taxon>
        <taxon>Bacilli</taxon>
        <taxon>Bacillales</taxon>
        <taxon>Paenibacillaceae</taxon>
        <taxon>Paenibacillus</taxon>
    </lineage>
</organism>
<reference evidence="7 8" key="1">
    <citation type="journal article" date="2009" name="Int. J. Syst. Evol. Microbiol.">
        <title>Paenibacillus contaminans sp. nov., isolated from a contaminated laboratory plate.</title>
        <authorList>
            <person name="Chou J.H."/>
            <person name="Lee J.H."/>
            <person name="Lin M.C."/>
            <person name="Chang P.S."/>
            <person name="Arun A.B."/>
            <person name="Young C.C."/>
            <person name="Chen W.M."/>
        </authorList>
    </citation>
    <scope>NUCLEOTIDE SEQUENCE [LARGE SCALE GENOMIC DNA]</scope>
    <source>
        <strain evidence="7 8">CKOBP-6</strain>
    </source>
</reference>
<evidence type="ECO:0000256" key="4">
    <source>
        <dbReference type="ARBA" id="ARBA00023004"/>
    </source>
</evidence>
<keyword evidence="5" id="KW-0411">Iron-sulfur</keyword>